<evidence type="ECO:0000259" key="1">
    <source>
        <dbReference type="Pfam" id="PF08818"/>
    </source>
</evidence>
<dbReference type="EMBL" id="CP051680">
    <property type="protein sequence ID" value="QJD86383.1"/>
    <property type="molecule type" value="Genomic_DNA"/>
</dbReference>
<dbReference type="InterPro" id="IPR014922">
    <property type="entry name" value="YdhG-like"/>
</dbReference>
<sequence length="128" mass="14867">MSPKTNYQTADDYIGTFPKAVQEGLEQIRQTVRDTEPDAEEIISYQIPAFEYHGKLIYYSAYTKHYSLSFPPPFTIFEAFKEQLSPYEVSKSVIQLPMDRPLPLELIRELVKFRAKENKENAAGKKKK</sequence>
<dbReference type="KEGG" id="cheb:HH215_26600"/>
<reference evidence="2 3" key="1">
    <citation type="submission" date="2020-04" db="EMBL/GenBank/DDBJ databases">
        <title>Genome sequencing of novel species.</title>
        <authorList>
            <person name="Heo J."/>
            <person name="Kim S.-J."/>
            <person name="Kim J.-S."/>
            <person name="Hong S.-B."/>
            <person name="Kwon S.-W."/>
        </authorList>
    </citation>
    <scope>NUCLEOTIDE SEQUENCE [LARGE SCALE GENOMIC DNA]</scope>
    <source>
        <strain evidence="2 3">MFER-1</strain>
    </source>
</reference>
<feature type="domain" description="YdhG-like" evidence="1">
    <location>
        <begin position="22"/>
        <end position="114"/>
    </location>
</feature>
<gene>
    <name evidence="2" type="ORF">HH215_26600</name>
</gene>
<dbReference type="RefSeq" id="WP_169282632.1">
    <property type="nucleotide sequence ID" value="NZ_CP051680.1"/>
</dbReference>
<keyword evidence="3" id="KW-1185">Reference proteome</keyword>
<dbReference type="Pfam" id="PF08818">
    <property type="entry name" value="DUF1801"/>
    <property type="match status" value="1"/>
</dbReference>
<dbReference type="Proteomes" id="UP000502248">
    <property type="component" value="Chromosome"/>
</dbReference>
<name>A0A7Z2VNQ5_9BACL</name>
<dbReference type="SUPFAM" id="SSF159888">
    <property type="entry name" value="YdhG-like"/>
    <property type="match status" value="1"/>
</dbReference>
<protein>
    <submittedName>
        <fullName evidence="2">DUF1801 domain-containing protein</fullName>
    </submittedName>
</protein>
<organism evidence="2 3">
    <name type="scientific">Cohnella herbarum</name>
    <dbReference type="NCBI Taxonomy" id="2728023"/>
    <lineage>
        <taxon>Bacteria</taxon>
        <taxon>Bacillati</taxon>
        <taxon>Bacillota</taxon>
        <taxon>Bacilli</taxon>
        <taxon>Bacillales</taxon>
        <taxon>Paenibacillaceae</taxon>
        <taxon>Cohnella</taxon>
    </lineage>
</organism>
<dbReference type="AlphaFoldDB" id="A0A7Z2VNQ5"/>
<evidence type="ECO:0000313" key="3">
    <source>
        <dbReference type="Proteomes" id="UP000502248"/>
    </source>
</evidence>
<dbReference type="Gene3D" id="3.90.1150.200">
    <property type="match status" value="1"/>
</dbReference>
<proteinExistence type="predicted"/>
<accession>A0A7Z2VNQ5</accession>
<evidence type="ECO:0000313" key="2">
    <source>
        <dbReference type="EMBL" id="QJD86383.1"/>
    </source>
</evidence>